<dbReference type="OrthoDB" id="3238747at2"/>
<accession>A0A1L8SSF2</accession>
<name>A0A1L8SSF2_9ENTE</name>
<evidence type="ECO:0000313" key="1">
    <source>
        <dbReference type="EMBL" id="OJG35049.1"/>
    </source>
</evidence>
<evidence type="ECO:0000313" key="2">
    <source>
        <dbReference type="Proteomes" id="UP000183700"/>
    </source>
</evidence>
<dbReference type="RefSeq" id="WP_071862826.1">
    <property type="nucleotide sequence ID" value="NZ_CP151540.1"/>
</dbReference>
<reference evidence="1 2" key="1">
    <citation type="submission" date="2014-12" db="EMBL/GenBank/DDBJ databases">
        <title>Draft genome sequences of 29 type strains of Enterococci.</title>
        <authorList>
            <person name="Zhong Z."/>
            <person name="Sun Z."/>
            <person name="Liu W."/>
            <person name="Zhang W."/>
            <person name="Zhang H."/>
        </authorList>
    </citation>
    <scope>NUCLEOTIDE SEQUENCE [LARGE SCALE GENOMIC DNA]</scope>
    <source>
        <strain evidence="1 2">DSM 22802</strain>
    </source>
</reference>
<dbReference type="STRING" id="319970.RV00_GL003068"/>
<organism evidence="1 2">
    <name type="scientific">Enterococcus devriesei</name>
    <dbReference type="NCBI Taxonomy" id="319970"/>
    <lineage>
        <taxon>Bacteria</taxon>
        <taxon>Bacillati</taxon>
        <taxon>Bacillota</taxon>
        <taxon>Bacilli</taxon>
        <taxon>Lactobacillales</taxon>
        <taxon>Enterococcaceae</taxon>
        <taxon>Enterococcus</taxon>
    </lineage>
</organism>
<dbReference type="AlphaFoldDB" id="A0A1L8SSF2"/>
<sequence length="260" mass="29469">MIKLTVEITKTSTKIKTEAGVALIFYQELKKLPAMTSDQLLIYVTGREPKAIDYNHEWDKSAIKEADQVIAITIPWDIEGIELAQVMLQAWQDNQLTVKSLVDTAKIAANHFPTLTNTQTELFAIFATFGIVNEKQKKKPMKAQHRWNKKVSEIPFYIDYSDSKGEVIWQKRNEMLLKAGAKLKMEMPLNKDGSIGFSARLTEKLRADHSDKITNGVTTEDIILKSVNEVGIFLYFAGTNGWLVLKDQNGKTIDEYTVVK</sequence>
<dbReference type="EMBL" id="JXKM01000009">
    <property type="protein sequence ID" value="OJG35049.1"/>
    <property type="molecule type" value="Genomic_DNA"/>
</dbReference>
<protein>
    <submittedName>
        <fullName evidence="1">Uncharacterized protein</fullName>
    </submittedName>
</protein>
<keyword evidence="2" id="KW-1185">Reference proteome</keyword>
<comment type="caution">
    <text evidence="1">The sequence shown here is derived from an EMBL/GenBank/DDBJ whole genome shotgun (WGS) entry which is preliminary data.</text>
</comment>
<proteinExistence type="predicted"/>
<dbReference type="Proteomes" id="UP000183700">
    <property type="component" value="Unassembled WGS sequence"/>
</dbReference>
<gene>
    <name evidence="1" type="ORF">RV00_GL003068</name>
</gene>